<dbReference type="EMBL" id="CP007711">
    <property type="protein sequence ID" value="AIV03566.1"/>
    <property type="molecule type" value="Genomic_DNA"/>
</dbReference>
<evidence type="ECO:0000313" key="4">
    <source>
        <dbReference type="Proteomes" id="UP000030066"/>
    </source>
</evidence>
<feature type="domain" description="Alanine dehydrogenase/pyridine nucleotide transhydrogenase NAD(H)-binding" evidence="2">
    <location>
        <begin position="155"/>
        <end position="308"/>
    </location>
</feature>
<dbReference type="SMART" id="SM01002">
    <property type="entry name" value="AlaDh_PNT_C"/>
    <property type="match status" value="1"/>
</dbReference>
<dbReference type="STRING" id="1318617.MGM1_1820"/>
<dbReference type="Pfam" id="PF01262">
    <property type="entry name" value="AlaDh_PNT_C"/>
    <property type="match status" value="1"/>
</dbReference>
<organism evidence="3 4">
    <name type="scientific">Candidatus Malacoplasma girerdii</name>
    <dbReference type="NCBI Taxonomy" id="1318617"/>
    <lineage>
        <taxon>Bacteria</taxon>
        <taxon>Bacillati</taxon>
        <taxon>Mycoplasmatota</taxon>
        <taxon>Mycoplasmoidales</taxon>
        <taxon>Mycoplasmoidaceae</taxon>
        <taxon>Malacoplasma</taxon>
    </lineage>
</organism>
<dbReference type="GO" id="GO:0000286">
    <property type="term" value="F:alanine dehydrogenase activity"/>
    <property type="evidence" value="ECO:0007669"/>
    <property type="project" value="TreeGrafter"/>
</dbReference>
<proteinExistence type="predicted"/>
<dbReference type="SUPFAM" id="SSF51735">
    <property type="entry name" value="NAD(P)-binding Rossmann-fold domains"/>
    <property type="match status" value="1"/>
</dbReference>
<dbReference type="GO" id="GO:0005886">
    <property type="term" value="C:plasma membrane"/>
    <property type="evidence" value="ECO:0007669"/>
    <property type="project" value="TreeGrafter"/>
</dbReference>
<gene>
    <name evidence="3" type="primary">ald2</name>
    <name evidence="3" type="ORF">MGM1_1820</name>
</gene>
<evidence type="ECO:0000313" key="3">
    <source>
        <dbReference type="EMBL" id="AIV03566.1"/>
    </source>
</evidence>
<dbReference type="Gene3D" id="3.40.50.720">
    <property type="entry name" value="NAD(P)-binding Rossmann-like Domain"/>
    <property type="match status" value="2"/>
</dbReference>
<dbReference type="KEGG" id="mgj:MGM1_1820"/>
<evidence type="ECO:0000256" key="1">
    <source>
        <dbReference type="ARBA" id="ARBA00023002"/>
    </source>
</evidence>
<dbReference type="Pfam" id="PF05222">
    <property type="entry name" value="AlaDh_PNT_N"/>
    <property type="match status" value="1"/>
</dbReference>
<evidence type="ECO:0000259" key="2">
    <source>
        <dbReference type="SMART" id="SM01002"/>
    </source>
</evidence>
<dbReference type="InterPro" id="IPR036291">
    <property type="entry name" value="NAD(P)-bd_dom_sf"/>
</dbReference>
<protein>
    <submittedName>
        <fullName evidence="3">Alanine dehydrogenase 2</fullName>
    </submittedName>
</protein>
<dbReference type="SUPFAM" id="SSF52283">
    <property type="entry name" value="Formate/glycerate dehydrogenase catalytic domain-like"/>
    <property type="match status" value="1"/>
</dbReference>
<dbReference type="HOGENOM" id="CLU_722973_0_0_14"/>
<accession>A0A097SSK8</accession>
<dbReference type="GO" id="GO:0006524">
    <property type="term" value="P:alanine catabolic process"/>
    <property type="evidence" value="ECO:0007669"/>
    <property type="project" value="TreeGrafter"/>
</dbReference>
<dbReference type="eggNOG" id="COG0686">
    <property type="taxonomic scope" value="Bacteria"/>
</dbReference>
<dbReference type="InterPro" id="IPR007698">
    <property type="entry name" value="AlaDH/PNT_NAD(H)-bd"/>
</dbReference>
<dbReference type="InterPro" id="IPR007886">
    <property type="entry name" value="AlaDH/PNT_N"/>
</dbReference>
<reference evidence="3 4" key="1">
    <citation type="journal article" date="2014" name="PLoS ONE">
        <title>An emerging Mycoplasma associated with trichomoniasis, vaginal infection and disease.</title>
        <authorList>
            <consortium name="Vaginal Microbiome Consortium"/>
            <person name="Fettweis J.M."/>
            <person name="Serrano M.G."/>
            <person name="Huang B."/>
            <person name="Brooks J.P."/>
            <person name="Glascock A.L."/>
            <person name="Sheth N.U."/>
            <person name="Strauss J.F.III."/>
            <person name="Jefferson K.K."/>
            <person name="Buck G.A."/>
        </authorList>
    </citation>
    <scope>NUCLEOTIDE SEQUENCE [LARGE SCALE GENOMIC DNA]</scope>
    <source>
        <strain evidence="3 4">VCU_M1</strain>
    </source>
</reference>
<dbReference type="PANTHER" id="PTHR42795:SF1">
    <property type="entry name" value="ALANINE DEHYDROGENASE"/>
    <property type="match status" value="1"/>
</dbReference>
<keyword evidence="4" id="KW-1185">Reference proteome</keyword>
<keyword evidence="1" id="KW-0560">Oxidoreductase</keyword>
<dbReference type="PANTHER" id="PTHR42795">
    <property type="entry name" value="ALANINE DEHYDROGENASE"/>
    <property type="match status" value="1"/>
</dbReference>
<dbReference type="AlphaFoldDB" id="A0A097SSK8"/>
<dbReference type="Proteomes" id="UP000030066">
    <property type="component" value="Chromosome"/>
</dbReference>
<name>A0A097SSK8_9BACT</name>
<sequence length="382" mass="42600">MKFLVIIEKKNPITPLVPNDIERLIAHKDTVGIYNVSSDCVFSNEQFIKAGAKIEKTLNENIIKSYDVIVSYSILSDKIYSYINPNQIAWCHGFLVNEPHTLQIMLKNSNNVISTEAIHENGMYPFNMAYDQLKGYYGCVLCLEALARSKNNPKANGYAIGKIANIKTNTTFVILNYSYAGFYAAKTALALGANVIYLDNDKDNLHEIETNEELKTLSKILKGKLSTEIASYDNLIKFSKIANVLIATNPLPTKKSLTRINLEMINSMPRGGVYMDLGCESGFSANVTSAPNINNKHGDITSNVKQIVIDKIPSLFPNTLSQIFSELNTNYFLKFPKTEGFVTSLKKDPIISNAFICSNGNLTNQDIAKSWNLIYSKLDQSK</sequence>